<dbReference type="SMART" id="SM00479">
    <property type="entry name" value="EXOIII"/>
    <property type="match status" value="1"/>
</dbReference>
<name>A0ABS2NI55_9BACI</name>
<keyword evidence="1" id="KW-0540">Nuclease</keyword>
<dbReference type="Proteomes" id="UP001646157">
    <property type="component" value="Unassembled WGS sequence"/>
</dbReference>
<dbReference type="InterPro" id="IPR006054">
    <property type="entry name" value="DnaQ"/>
</dbReference>
<dbReference type="EC" id="2.7.7.7" evidence="3"/>
<dbReference type="RefSeq" id="WP_205174660.1">
    <property type="nucleotide sequence ID" value="NZ_JAFBDZ010000004.1"/>
</dbReference>
<dbReference type="Gene3D" id="3.30.420.10">
    <property type="entry name" value="Ribonuclease H-like superfamily/Ribonuclease H"/>
    <property type="match status" value="1"/>
</dbReference>
<evidence type="ECO:0000313" key="4">
    <source>
        <dbReference type="Proteomes" id="UP001646157"/>
    </source>
</evidence>
<keyword evidence="3" id="KW-0548">Nucleotidyltransferase</keyword>
<evidence type="ECO:0000259" key="2">
    <source>
        <dbReference type="SMART" id="SM00479"/>
    </source>
</evidence>
<comment type="caution">
    <text evidence="3">The sequence shown here is derived from an EMBL/GenBank/DDBJ whole genome shotgun (WGS) entry which is preliminary data.</text>
</comment>
<dbReference type="GO" id="GO:0003887">
    <property type="term" value="F:DNA-directed DNA polymerase activity"/>
    <property type="evidence" value="ECO:0007669"/>
    <property type="project" value="UniProtKB-EC"/>
</dbReference>
<dbReference type="InterPro" id="IPR013520">
    <property type="entry name" value="Ribonucl_H"/>
</dbReference>
<dbReference type="NCBIfam" id="NF005836">
    <property type="entry name" value="PRK07740.1"/>
    <property type="match status" value="1"/>
</dbReference>
<organism evidence="3 4">
    <name type="scientific">Rossellomorea pakistanensis</name>
    <dbReference type="NCBI Taxonomy" id="992288"/>
    <lineage>
        <taxon>Bacteria</taxon>
        <taxon>Bacillati</taxon>
        <taxon>Bacillota</taxon>
        <taxon>Bacilli</taxon>
        <taxon>Bacillales</taxon>
        <taxon>Bacillaceae</taxon>
        <taxon>Rossellomorea</taxon>
    </lineage>
</organism>
<dbReference type="EMBL" id="JAFBDZ010000004">
    <property type="protein sequence ID" value="MBM7587508.1"/>
    <property type="molecule type" value="Genomic_DNA"/>
</dbReference>
<keyword evidence="3" id="KW-0808">Transferase</keyword>
<keyword evidence="4" id="KW-1185">Reference proteome</keyword>
<dbReference type="PANTHER" id="PTHR30231:SF41">
    <property type="entry name" value="DNA POLYMERASE III SUBUNIT EPSILON"/>
    <property type="match status" value="1"/>
</dbReference>
<evidence type="ECO:0000313" key="3">
    <source>
        <dbReference type="EMBL" id="MBM7587508.1"/>
    </source>
</evidence>
<dbReference type="PANTHER" id="PTHR30231">
    <property type="entry name" value="DNA POLYMERASE III SUBUNIT EPSILON"/>
    <property type="match status" value="1"/>
</dbReference>
<dbReference type="Pfam" id="PF00929">
    <property type="entry name" value="RNase_T"/>
    <property type="match status" value="1"/>
</dbReference>
<dbReference type="CDD" id="cd06127">
    <property type="entry name" value="DEDDh"/>
    <property type="match status" value="1"/>
</dbReference>
<evidence type="ECO:0000256" key="1">
    <source>
        <dbReference type="ARBA" id="ARBA00022839"/>
    </source>
</evidence>
<dbReference type="InterPro" id="IPR036397">
    <property type="entry name" value="RNaseH_sf"/>
</dbReference>
<dbReference type="SUPFAM" id="SSF53098">
    <property type="entry name" value="Ribonuclease H-like"/>
    <property type="match status" value="1"/>
</dbReference>
<dbReference type="InterPro" id="IPR012337">
    <property type="entry name" value="RNaseH-like_sf"/>
</dbReference>
<feature type="domain" description="Exonuclease" evidence="2">
    <location>
        <begin position="58"/>
        <end position="227"/>
    </location>
</feature>
<keyword evidence="1" id="KW-0269">Exonuclease</keyword>
<sequence>MRFDPIIQFMKQVQSKVHSSIYAPLQRQSNPQHHAFLRQLEKERKLNESLSIPLKELSVVVFDLETTGFFPEQGDEILSIGAIKVKGETVQPNETFYSLVRCDRALPPEIRELTGIREEDVAKAPEVSEVLVEFYKFVKGDVLVAHHADHEKNFLQHSNWKLFRSPLKHRIIDTSFLFKIAEANINLVRLEDYCEHCGISVQDRHHALGDAKMAARLWSVYVKKVQGLGCKNLHDVYERISIK</sequence>
<proteinExistence type="predicted"/>
<dbReference type="NCBIfam" id="TIGR00573">
    <property type="entry name" value="dnaq"/>
    <property type="match status" value="1"/>
</dbReference>
<protein>
    <submittedName>
        <fullName evidence="3">DNA polymerase-3 subunit epsilon</fullName>
        <ecNumber evidence="3">2.7.7.7</ecNumber>
    </submittedName>
</protein>
<gene>
    <name evidence="3" type="ORF">JOC86_004081</name>
</gene>
<keyword evidence="1" id="KW-0378">Hydrolase</keyword>
<reference evidence="3 4" key="1">
    <citation type="submission" date="2021-01" db="EMBL/GenBank/DDBJ databases">
        <title>Genomic Encyclopedia of Type Strains, Phase IV (KMG-IV): sequencing the most valuable type-strain genomes for metagenomic binning, comparative biology and taxonomic classification.</title>
        <authorList>
            <person name="Goeker M."/>
        </authorList>
    </citation>
    <scope>NUCLEOTIDE SEQUENCE [LARGE SCALE GENOMIC DNA]</scope>
    <source>
        <strain evidence="3 4">DSM 24834</strain>
    </source>
</reference>
<accession>A0ABS2NI55</accession>